<comment type="caution">
    <text evidence="3">The sequence shown here is derived from an EMBL/GenBank/DDBJ whole genome shotgun (WGS) entry which is preliminary data.</text>
</comment>
<dbReference type="AlphaFoldDB" id="A0A0R1SE83"/>
<accession>A0A0R1SE83</accession>
<feature type="domain" description="Chorismate mutase" evidence="2">
    <location>
        <begin position="10"/>
        <end position="100"/>
    </location>
</feature>
<evidence type="ECO:0000313" key="4">
    <source>
        <dbReference type="Proteomes" id="UP000052013"/>
    </source>
</evidence>
<organism evidence="3 4">
    <name type="scientific">Lentilactobacillus diolivorans DSM 14421</name>
    <dbReference type="NCBI Taxonomy" id="1423739"/>
    <lineage>
        <taxon>Bacteria</taxon>
        <taxon>Bacillati</taxon>
        <taxon>Bacillota</taxon>
        <taxon>Bacilli</taxon>
        <taxon>Lactobacillales</taxon>
        <taxon>Lactobacillaceae</taxon>
        <taxon>Lentilactobacillus</taxon>
    </lineage>
</organism>
<dbReference type="InterPro" id="IPR036263">
    <property type="entry name" value="Chorismate_II_sf"/>
</dbReference>
<dbReference type="PATRIC" id="fig|1423739.3.peg.672"/>
<dbReference type="InterPro" id="IPR036979">
    <property type="entry name" value="CM_dom_sf"/>
</dbReference>
<dbReference type="EMBL" id="AZEY01000079">
    <property type="protein sequence ID" value="KRL64858.1"/>
    <property type="molecule type" value="Genomic_DNA"/>
</dbReference>
<sequence>MNNNQRSSVCDHNEEIQSAREQINQLDQSIVELLVKRFETSARISRIKRMRNLPVLDSDREAQVLKRVASSDPDPDTRAYIQDVYRAVMENSRKYQHQLMNHHQSKK</sequence>
<dbReference type="STRING" id="1423739.FC85_GL000642"/>
<evidence type="ECO:0000256" key="1">
    <source>
        <dbReference type="ARBA" id="ARBA00023235"/>
    </source>
</evidence>
<dbReference type="Pfam" id="PF01817">
    <property type="entry name" value="CM_2"/>
    <property type="match status" value="1"/>
</dbReference>
<name>A0A0R1SE83_9LACO</name>
<evidence type="ECO:0000259" key="2">
    <source>
        <dbReference type="PROSITE" id="PS51168"/>
    </source>
</evidence>
<dbReference type="GO" id="GO:0009697">
    <property type="term" value="P:salicylic acid biosynthetic process"/>
    <property type="evidence" value="ECO:0007669"/>
    <property type="project" value="TreeGrafter"/>
</dbReference>
<dbReference type="SUPFAM" id="SSF48600">
    <property type="entry name" value="Chorismate mutase II"/>
    <property type="match status" value="1"/>
</dbReference>
<dbReference type="InterPro" id="IPR002701">
    <property type="entry name" value="CM_II_prokaryot"/>
</dbReference>
<evidence type="ECO:0000313" key="3">
    <source>
        <dbReference type="EMBL" id="KRL64858.1"/>
    </source>
</evidence>
<dbReference type="RefSeq" id="WP_057865109.1">
    <property type="nucleotide sequence ID" value="NZ_AZEY01000079.1"/>
</dbReference>
<dbReference type="PANTHER" id="PTHR38041:SF1">
    <property type="entry name" value="CHORISMATE MUTASE"/>
    <property type="match status" value="1"/>
</dbReference>
<protein>
    <recommendedName>
        <fullName evidence="2">Chorismate mutase domain-containing protein</fullName>
    </recommendedName>
</protein>
<proteinExistence type="predicted"/>
<dbReference type="Gene3D" id="1.20.59.10">
    <property type="entry name" value="Chorismate mutase"/>
    <property type="match status" value="1"/>
</dbReference>
<dbReference type="GO" id="GO:0004106">
    <property type="term" value="F:chorismate mutase activity"/>
    <property type="evidence" value="ECO:0007669"/>
    <property type="project" value="InterPro"/>
</dbReference>
<dbReference type="SMART" id="SM00830">
    <property type="entry name" value="CM_2"/>
    <property type="match status" value="1"/>
</dbReference>
<dbReference type="GO" id="GO:0046417">
    <property type="term" value="P:chorismate metabolic process"/>
    <property type="evidence" value="ECO:0007669"/>
    <property type="project" value="InterPro"/>
</dbReference>
<reference evidence="3 4" key="1">
    <citation type="journal article" date="2015" name="Genome Announc.">
        <title>Expanding the biotechnology potential of lactobacilli through comparative genomics of 213 strains and associated genera.</title>
        <authorList>
            <person name="Sun Z."/>
            <person name="Harris H.M."/>
            <person name="McCann A."/>
            <person name="Guo C."/>
            <person name="Argimon S."/>
            <person name="Zhang W."/>
            <person name="Yang X."/>
            <person name="Jeffery I.B."/>
            <person name="Cooney J.C."/>
            <person name="Kagawa T.F."/>
            <person name="Liu W."/>
            <person name="Song Y."/>
            <person name="Salvetti E."/>
            <person name="Wrobel A."/>
            <person name="Rasinkangas P."/>
            <person name="Parkhill J."/>
            <person name="Rea M.C."/>
            <person name="O'Sullivan O."/>
            <person name="Ritari J."/>
            <person name="Douillard F.P."/>
            <person name="Paul Ross R."/>
            <person name="Yang R."/>
            <person name="Briner A.E."/>
            <person name="Felis G.E."/>
            <person name="de Vos W.M."/>
            <person name="Barrangou R."/>
            <person name="Klaenhammer T.R."/>
            <person name="Caufield P.W."/>
            <person name="Cui Y."/>
            <person name="Zhang H."/>
            <person name="O'Toole P.W."/>
        </authorList>
    </citation>
    <scope>NUCLEOTIDE SEQUENCE [LARGE SCALE GENOMIC DNA]</scope>
    <source>
        <strain evidence="3 4">DSM 14421</strain>
    </source>
</reference>
<dbReference type="Proteomes" id="UP000052013">
    <property type="component" value="Unassembled WGS sequence"/>
</dbReference>
<dbReference type="PANTHER" id="PTHR38041">
    <property type="entry name" value="CHORISMATE MUTASE"/>
    <property type="match status" value="1"/>
</dbReference>
<dbReference type="PROSITE" id="PS51168">
    <property type="entry name" value="CHORISMATE_MUT_2"/>
    <property type="match status" value="1"/>
</dbReference>
<gene>
    <name evidence="3" type="ORF">FC85_GL000642</name>
</gene>
<dbReference type="InterPro" id="IPR051331">
    <property type="entry name" value="Chorismate_mutase-related"/>
</dbReference>
<keyword evidence="1" id="KW-0413">Isomerase</keyword>